<dbReference type="PANTHER" id="PTHR42085:SF4">
    <property type="entry name" value="F-BOX DOMAIN-CONTAINING PROTEIN"/>
    <property type="match status" value="1"/>
</dbReference>
<dbReference type="OrthoDB" id="2951834at2759"/>
<proteinExistence type="predicted"/>
<evidence type="ECO:0000313" key="2">
    <source>
        <dbReference type="Proteomes" id="UP000305883"/>
    </source>
</evidence>
<evidence type="ECO:0000313" key="1">
    <source>
        <dbReference type="EMBL" id="TIC99689.1"/>
    </source>
</evidence>
<name>A0A4T0W3B2_9PEZI</name>
<dbReference type="AlphaFoldDB" id="A0A4T0W3B2"/>
<accession>A0A4T0W3B2</accession>
<dbReference type="InterPro" id="IPR038883">
    <property type="entry name" value="AN11006-like"/>
</dbReference>
<dbReference type="EMBL" id="MWPZ01000004">
    <property type="protein sequence ID" value="TIC99689.1"/>
    <property type="molecule type" value="Genomic_DNA"/>
</dbReference>
<dbReference type="Proteomes" id="UP000305883">
    <property type="component" value="Unassembled WGS sequence"/>
</dbReference>
<comment type="caution">
    <text evidence="1">The sequence shown here is derived from an EMBL/GenBank/DDBJ whole genome shotgun (WGS) entry which is preliminary data.</text>
</comment>
<sequence length="200" mass="22918">MASSRCQFLELPLEIRIDIYTHLLLHPPLDRLRPARPLVRLYPAILSASQQTHAEGTPILYTKNMFLAHAMLLASFPRLRSWYPPVRERSVLPRIRRFHVRVRLDCDPTFDAGAATAAFSGVEELVVEVWQAVFQGADHDALRVFEGVRGVKDVKIYGSTRGFEEYVRWLEDVMRCDADGGERTEAVERRRPSLTVKFNA</sequence>
<gene>
    <name evidence="1" type="ORF">CH35J_005689</name>
</gene>
<protein>
    <recommendedName>
        <fullName evidence="3">F-box domain-containing protein</fullName>
    </recommendedName>
</protein>
<evidence type="ECO:0008006" key="3">
    <source>
        <dbReference type="Google" id="ProtNLM"/>
    </source>
</evidence>
<reference evidence="1 2" key="1">
    <citation type="journal article" date="2019" name="Genome Biol. Evol.">
        <title>Genomic Plasticity Mediated by Transposable Elements in the Plant Pathogenic Fungus Colletotrichum higginsianum.</title>
        <authorList>
            <person name="Tsushima A."/>
            <person name="Gan P."/>
            <person name="Kumakura N."/>
            <person name="Narusaka M."/>
            <person name="Takano Y."/>
            <person name="Narusaka Y."/>
            <person name="Shirasu K."/>
        </authorList>
    </citation>
    <scope>NUCLEOTIDE SEQUENCE [LARGE SCALE GENOMIC DNA]</scope>
    <source>
        <strain evidence="1 2">MAFF305635-RFP</strain>
    </source>
</reference>
<dbReference type="PANTHER" id="PTHR42085">
    <property type="entry name" value="F-BOX DOMAIN-CONTAINING PROTEIN"/>
    <property type="match status" value="1"/>
</dbReference>
<organism evidence="1 2">
    <name type="scientific">Colletotrichum higginsianum</name>
    <dbReference type="NCBI Taxonomy" id="80884"/>
    <lineage>
        <taxon>Eukaryota</taxon>
        <taxon>Fungi</taxon>
        <taxon>Dikarya</taxon>
        <taxon>Ascomycota</taxon>
        <taxon>Pezizomycotina</taxon>
        <taxon>Sordariomycetes</taxon>
        <taxon>Hypocreomycetidae</taxon>
        <taxon>Glomerellales</taxon>
        <taxon>Glomerellaceae</taxon>
        <taxon>Colletotrichum</taxon>
        <taxon>Colletotrichum destructivum species complex</taxon>
    </lineage>
</organism>